<evidence type="ECO:0000313" key="2">
    <source>
        <dbReference type="Proteomes" id="UP000518288"/>
    </source>
</evidence>
<evidence type="ECO:0000313" key="1">
    <source>
        <dbReference type="EMBL" id="NYG32319.1"/>
    </source>
</evidence>
<protein>
    <submittedName>
        <fullName evidence="1">Uncharacterized protein</fullName>
    </submittedName>
</protein>
<accession>A0A7Y9QYG8</accession>
<keyword evidence="2" id="KW-1185">Reference proteome</keyword>
<proteinExistence type="predicted"/>
<dbReference type="EMBL" id="JACCFH010000001">
    <property type="protein sequence ID" value="NYG32319.1"/>
    <property type="molecule type" value="Genomic_DNA"/>
</dbReference>
<dbReference type="AlphaFoldDB" id="A0A7Y9QYG8"/>
<gene>
    <name evidence="1" type="ORF">BDD16_001305</name>
</gene>
<comment type="caution">
    <text evidence="1">The sequence shown here is derived from an EMBL/GenBank/DDBJ whole genome shotgun (WGS) entry which is preliminary data.</text>
</comment>
<sequence length="167" mass="18286">MATRRTSRTARADSAFELAAKVAGLPTQPGLGAIKAEYRAGVALRSGHRHTASLDIDTAFLATEPTSSRWDYGIGMRSEAGQELLVWLEAHPASSTGEVQKMLDKLAWLKAKLARPDFDGLRTLEHKVSAYRWLAMTGAIRILPNSREARRLAQAGLSSPQRHVELP</sequence>
<dbReference type="Proteomes" id="UP000518288">
    <property type="component" value="Unassembled WGS sequence"/>
</dbReference>
<reference evidence="1 2" key="1">
    <citation type="submission" date="2020-07" db="EMBL/GenBank/DDBJ databases">
        <title>Genomic Encyclopedia of Archaeal and Bacterial Type Strains, Phase II (KMG-II): from individual species to whole genera.</title>
        <authorList>
            <person name="Goeker M."/>
        </authorList>
    </citation>
    <scope>NUCLEOTIDE SEQUENCE [LARGE SCALE GENOMIC DNA]</scope>
    <source>
        <strain evidence="1 2">DSM 21226</strain>
    </source>
</reference>
<name>A0A7Y9QYG8_9BURK</name>
<dbReference type="RefSeq" id="WP_179633224.1">
    <property type="nucleotide sequence ID" value="NZ_JACCFH010000001.1"/>
</dbReference>
<organism evidence="1 2">
    <name type="scientific">Sphaerotilus montanus</name>
    <dbReference type="NCBI Taxonomy" id="522889"/>
    <lineage>
        <taxon>Bacteria</taxon>
        <taxon>Pseudomonadati</taxon>
        <taxon>Pseudomonadota</taxon>
        <taxon>Betaproteobacteria</taxon>
        <taxon>Burkholderiales</taxon>
        <taxon>Sphaerotilaceae</taxon>
        <taxon>Sphaerotilus</taxon>
    </lineage>
</organism>